<dbReference type="AlphaFoldDB" id="C0B666"/>
<keyword evidence="1" id="KW-0732">Signal</keyword>
<reference evidence="2 3" key="2">
    <citation type="submission" date="2009-03" db="EMBL/GenBank/DDBJ databases">
        <title>Draft genome sequence of Coprococcus comes (ATCC 27758).</title>
        <authorList>
            <person name="Sudarsanam P."/>
            <person name="Ley R."/>
            <person name="Guruge J."/>
            <person name="Turnbaugh P.J."/>
            <person name="Mahowald M."/>
            <person name="Liep D."/>
            <person name="Gordon J."/>
        </authorList>
    </citation>
    <scope>NUCLEOTIDE SEQUENCE [LARGE SCALE GENOMIC DNA]</scope>
    <source>
        <strain evidence="2 3">ATCC 27758</strain>
    </source>
</reference>
<evidence type="ECO:0000313" key="3">
    <source>
        <dbReference type="Proteomes" id="UP000003793"/>
    </source>
</evidence>
<name>C0B666_9FIRM</name>
<protein>
    <submittedName>
        <fullName evidence="2">Uncharacterized protein</fullName>
    </submittedName>
</protein>
<sequence>MLNLYFRYVNFIQGGIHTMKKRFLSIALTLAMVSSMAVGCGSSKSDSADSKKKRVQRQKLLPIQKVTRSYLTDLLL</sequence>
<proteinExistence type="predicted"/>
<feature type="chain" id="PRO_5038551088" evidence="1">
    <location>
        <begin position="40"/>
        <end position="76"/>
    </location>
</feature>
<dbReference type="EMBL" id="ABVR01000035">
    <property type="protein sequence ID" value="EEG91006.1"/>
    <property type="molecule type" value="Genomic_DNA"/>
</dbReference>
<reference evidence="2 3" key="1">
    <citation type="submission" date="2009-02" db="EMBL/GenBank/DDBJ databases">
        <authorList>
            <person name="Fulton L."/>
            <person name="Clifton S."/>
            <person name="Fulton B."/>
            <person name="Xu J."/>
            <person name="Minx P."/>
            <person name="Pepin K.H."/>
            <person name="Johnson M."/>
            <person name="Bhonagiri V."/>
            <person name="Nash W.E."/>
            <person name="Mardis E.R."/>
            <person name="Wilson R.K."/>
        </authorList>
    </citation>
    <scope>NUCLEOTIDE SEQUENCE [LARGE SCALE GENOMIC DNA]</scope>
    <source>
        <strain evidence="2 3">ATCC 27758</strain>
    </source>
</reference>
<evidence type="ECO:0000313" key="2">
    <source>
        <dbReference type="EMBL" id="EEG91006.1"/>
    </source>
</evidence>
<dbReference type="Proteomes" id="UP000003793">
    <property type="component" value="Unassembled WGS sequence"/>
</dbReference>
<gene>
    <name evidence="2" type="ORF">COPCOM_00638</name>
</gene>
<dbReference type="HOGENOM" id="CLU_2648302_0_0_9"/>
<accession>C0B666</accession>
<comment type="caution">
    <text evidence="2">The sequence shown here is derived from an EMBL/GenBank/DDBJ whole genome shotgun (WGS) entry which is preliminary data.</text>
</comment>
<organism evidence="2 3">
    <name type="scientific">Coprococcus comes ATCC 27758</name>
    <dbReference type="NCBI Taxonomy" id="470146"/>
    <lineage>
        <taxon>Bacteria</taxon>
        <taxon>Bacillati</taxon>
        <taxon>Bacillota</taxon>
        <taxon>Clostridia</taxon>
        <taxon>Lachnospirales</taxon>
        <taxon>Lachnospiraceae</taxon>
        <taxon>Coprococcus</taxon>
    </lineage>
</organism>
<evidence type="ECO:0000256" key="1">
    <source>
        <dbReference type="SAM" id="SignalP"/>
    </source>
</evidence>
<feature type="signal peptide" evidence="1">
    <location>
        <begin position="1"/>
        <end position="39"/>
    </location>
</feature>